<sequence>MGMSPINGSGYPERESKNLYLADGGWGGEILPFWPLLQPDRKLDAIIAIDFSADGPSMYHGAYPNGTSLFNTYKKTQEEAYKNIHFPKIPEIDGPFTEKGLAKKPSFFGCHDQLAPIVIYLPNYFVVTDTNQATMKAEYSQGEIDAFFKNSFAIATQTRPGKGSNSFQYDNDSIQTLLGRAGPITHTRWKECLACALVDRQVTRNKMQRSPQCQRCFAKYCA</sequence>
<evidence type="ECO:0000256" key="7">
    <source>
        <dbReference type="ARBA" id="ARBA00023180"/>
    </source>
</evidence>
<comment type="catalytic activity">
    <reaction evidence="9">
        <text>a 1-acyl-sn-glycero-3-phosphocholine + H2O = sn-glycerol 3-phosphocholine + a fatty acid + H(+)</text>
        <dbReference type="Rhea" id="RHEA:15177"/>
        <dbReference type="ChEBI" id="CHEBI:15377"/>
        <dbReference type="ChEBI" id="CHEBI:15378"/>
        <dbReference type="ChEBI" id="CHEBI:16870"/>
        <dbReference type="ChEBI" id="CHEBI:28868"/>
        <dbReference type="ChEBI" id="CHEBI:58168"/>
        <dbReference type="EC" id="3.1.1.5"/>
    </reaction>
</comment>
<comment type="caution">
    <text evidence="11">The sequence shown here is derived from an EMBL/GenBank/DDBJ whole genome shotgun (WGS) entry which is preliminary data.</text>
</comment>
<evidence type="ECO:0000256" key="5">
    <source>
        <dbReference type="ARBA" id="ARBA00022963"/>
    </source>
</evidence>
<dbReference type="GO" id="GO:0046475">
    <property type="term" value="P:glycerophospholipid catabolic process"/>
    <property type="evidence" value="ECO:0007669"/>
    <property type="project" value="TreeGrafter"/>
</dbReference>
<protein>
    <recommendedName>
        <fullName evidence="2 9">Lysophospholipase</fullName>
        <ecNumber evidence="2 9">3.1.1.5</ecNumber>
    </recommendedName>
</protein>
<dbReference type="PROSITE" id="PS51210">
    <property type="entry name" value="PLA2C"/>
    <property type="match status" value="1"/>
</dbReference>
<comment type="similarity">
    <text evidence="1 9">Belongs to the lysophospholipase family.</text>
</comment>
<dbReference type="EMBL" id="VDEP01000373">
    <property type="protein sequence ID" value="KAA1093632.1"/>
    <property type="molecule type" value="Genomic_DNA"/>
</dbReference>
<dbReference type="Gene3D" id="3.40.1090.10">
    <property type="entry name" value="Cytosolic phospholipase A2 catalytic domain"/>
    <property type="match status" value="1"/>
</dbReference>
<keyword evidence="6 8" id="KW-0443">Lipid metabolism</keyword>
<evidence type="ECO:0000256" key="9">
    <source>
        <dbReference type="RuleBase" id="RU362103"/>
    </source>
</evidence>
<dbReference type="GO" id="GO:0004623">
    <property type="term" value="F:phospholipase A2 activity"/>
    <property type="evidence" value="ECO:0007669"/>
    <property type="project" value="TreeGrafter"/>
</dbReference>
<evidence type="ECO:0000313" key="12">
    <source>
        <dbReference type="Proteomes" id="UP000325313"/>
    </source>
</evidence>
<gene>
    <name evidence="11" type="primary">PLB1_7</name>
    <name evidence="11" type="ORF">PGTUg99_011846</name>
</gene>
<organism evidence="11 12">
    <name type="scientific">Puccinia graminis f. sp. tritici</name>
    <dbReference type="NCBI Taxonomy" id="56615"/>
    <lineage>
        <taxon>Eukaryota</taxon>
        <taxon>Fungi</taxon>
        <taxon>Dikarya</taxon>
        <taxon>Basidiomycota</taxon>
        <taxon>Pucciniomycotina</taxon>
        <taxon>Pucciniomycetes</taxon>
        <taxon>Pucciniales</taxon>
        <taxon>Pucciniaceae</taxon>
        <taxon>Puccinia</taxon>
    </lineage>
</organism>
<evidence type="ECO:0000256" key="6">
    <source>
        <dbReference type="ARBA" id="ARBA00023098"/>
    </source>
</evidence>
<evidence type="ECO:0000256" key="8">
    <source>
        <dbReference type="PROSITE-ProRule" id="PRU00555"/>
    </source>
</evidence>
<keyword evidence="4 8" id="KW-0378">Hydrolase</keyword>
<dbReference type="Proteomes" id="UP000325313">
    <property type="component" value="Unassembled WGS sequence"/>
</dbReference>
<dbReference type="AlphaFoldDB" id="A0A5B0NY08"/>
<keyword evidence="7" id="KW-0325">Glycoprotein</keyword>
<dbReference type="GO" id="GO:0005829">
    <property type="term" value="C:cytosol"/>
    <property type="evidence" value="ECO:0007669"/>
    <property type="project" value="TreeGrafter"/>
</dbReference>
<evidence type="ECO:0000256" key="3">
    <source>
        <dbReference type="ARBA" id="ARBA00022729"/>
    </source>
</evidence>
<accession>A0A5B0NY08</accession>
<dbReference type="InterPro" id="IPR016035">
    <property type="entry name" value="Acyl_Trfase/lysoPLipase"/>
</dbReference>
<feature type="domain" description="PLA2c" evidence="10">
    <location>
        <begin position="1"/>
        <end position="222"/>
    </location>
</feature>
<keyword evidence="5 8" id="KW-0442">Lipid degradation</keyword>
<keyword evidence="3" id="KW-0732">Signal</keyword>
<name>A0A5B0NY08_PUCGR</name>
<evidence type="ECO:0000256" key="1">
    <source>
        <dbReference type="ARBA" id="ARBA00008780"/>
    </source>
</evidence>
<evidence type="ECO:0000256" key="4">
    <source>
        <dbReference type="ARBA" id="ARBA00022801"/>
    </source>
</evidence>
<evidence type="ECO:0000313" key="11">
    <source>
        <dbReference type="EMBL" id="KAA1093632.1"/>
    </source>
</evidence>
<dbReference type="EC" id="3.1.1.5" evidence="2 9"/>
<dbReference type="PANTHER" id="PTHR10728:SF33">
    <property type="entry name" value="LYSOPHOSPHOLIPASE 1-RELATED"/>
    <property type="match status" value="1"/>
</dbReference>
<evidence type="ECO:0000259" key="10">
    <source>
        <dbReference type="PROSITE" id="PS51210"/>
    </source>
</evidence>
<dbReference type="PANTHER" id="PTHR10728">
    <property type="entry name" value="CYTOSOLIC PHOSPHOLIPASE A2"/>
    <property type="match status" value="1"/>
</dbReference>
<dbReference type="InterPro" id="IPR002642">
    <property type="entry name" value="LysoPLipase_cat_dom"/>
</dbReference>
<evidence type="ECO:0000256" key="2">
    <source>
        <dbReference type="ARBA" id="ARBA00013274"/>
    </source>
</evidence>
<reference evidence="11 12" key="1">
    <citation type="submission" date="2019-05" db="EMBL/GenBank/DDBJ databases">
        <title>Emergence of the Ug99 lineage of the wheat stem rust pathogen through somatic hybridization.</title>
        <authorList>
            <person name="Li F."/>
            <person name="Upadhyaya N.M."/>
            <person name="Sperschneider J."/>
            <person name="Matny O."/>
            <person name="Nguyen-Phuc H."/>
            <person name="Mago R."/>
            <person name="Raley C."/>
            <person name="Miller M.E."/>
            <person name="Silverstein K.A.T."/>
            <person name="Henningsen E."/>
            <person name="Hirsch C.D."/>
            <person name="Visser B."/>
            <person name="Pretorius Z.A."/>
            <person name="Steffenson B.J."/>
            <person name="Schwessinger B."/>
            <person name="Dodds P.N."/>
            <person name="Figueroa M."/>
        </authorList>
    </citation>
    <scope>NUCLEOTIDE SEQUENCE [LARGE SCALE GENOMIC DNA]</scope>
    <source>
        <strain evidence="11 12">Ug99</strain>
    </source>
</reference>
<dbReference type="SUPFAM" id="SSF52151">
    <property type="entry name" value="FabD/lysophospholipase-like"/>
    <property type="match status" value="1"/>
</dbReference>
<proteinExistence type="inferred from homology"/>
<dbReference type="GO" id="GO:0004622">
    <property type="term" value="F:phosphatidylcholine lysophospholipase activity"/>
    <property type="evidence" value="ECO:0007669"/>
    <property type="project" value="UniProtKB-EC"/>
</dbReference>
<dbReference type="Pfam" id="PF01735">
    <property type="entry name" value="PLA2_B"/>
    <property type="match status" value="2"/>
</dbReference>